<proteinExistence type="predicted"/>
<gene>
    <name evidence="2" type="ORF">A2W58_01645</name>
</gene>
<dbReference type="AlphaFoldDB" id="A0A1G2T8M2"/>
<evidence type="ECO:0000256" key="1">
    <source>
        <dbReference type="SAM" id="Phobius"/>
    </source>
</evidence>
<name>A0A1G2T8M2_9BACT</name>
<reference evidence="2 3" key="1">
    <citation type="journal article" date="2016" name="Nat. Commun.">
        <title>Thousands of microbial genomes shed light on interconnected biogeochemical processes in an aquifer system.</title>
        <authorList>
            <person name="Anantharaman K."/>
            <person name="Brown C.T."/>
            <person name="Hug L.A."/>
            <person name="Sharon I."/>
            <person name="Castelle C.J."/>
            <person name="Probst A.J."/>
            <person name="Thomas B.C."/>
            <person name="Singh A."/>
            <person name="Wilkins M.J."/>
            <person name="Karaoz U."/>
            <person name="Brodie E.L."/>
            <person name="Williams K.H."/>
            <person name="Hubbard S.S."/>
            <person name="Banfield J.F."/>
        </authorList>
    </citation>
    <scope>NUCLEOTIDE SEQUENCE [LARGE SCALE GENOMIC DNA]</scope>
</reference>
<comment type="caution">
    <text evidence="2">The sequence shown here is derived from an EMBL/GenBank/DDBJ whole genome shotgun (WGS) entry which is preliminary data.</text>
</comment>
<evidence type="ECO:0000313" key="2">
    <source>
        <dbReference type="EMBL" id="OHA93610.1"/>
    </source>
</evidence>
<feature type="transmembrane region" description="Helical" evidence="1">
    <location>
        <begin position="75"/>
        <end position="94"/>
    </location>
</feature>
<dbReference type="EMBL" id="MHVL01000016">
    <property type="protein sequence ID" value="OHA93610.1"/>
    <property type="molecule type" value="Genomic_DNA"/>
</dbReference>
<feature type="transmembrane region" description="Helical" evidence="1">
    <location>
        <begin position="46"/>
        <end position="63"/>
    </location>
</feature>
<organism evidence="2 3">
    <name type="scientific">Candidatus Zambryskibacteria bacterium RIFCSPHIGHO2_02_38_10.5</name>
    <dbReference type="NCBI Taxonomy" id="1802742"/>
    <lineage>
        <taxon>Bacteria</taxon>
        <taxon>Candidatus Zambryskiibacteriota</taxon>
    </lineage>
</organism>
<keyword evidence="1" id="KW-1133">Transmembrane helix</keyword>
<accession>A0A1G2T8M2</accession>
<protein>
    <submittedName>
        <fullName evidence="2">Uncharacterized protein</fullName>
    </submittedName>
</protein>
<keyword evidence="1" id="KW-0472">Membrane</keyword>
<dbReference type="Proteomes" id="UP000179264">
    <property type="component" value="Unassembled WGS sequence"/>
</dbReference>
<evidence type="ECO:0000313" key="3">
    <source>
        <dbReference type="Proteomes" id="UP000179264"/>
    </source>
</evidence>
<sequence>MTATSTPLGADFPKQVVELLLNAIDEGTKQAARMLWDILTTFLSEHWLAVLLVLFVLFIVVTLKAMMGRWGSLGSFLYNFFYFGILLIIGLIWGS</sequence>
<keyword evidence="1" id="KW-0812">Transmembrane</keyword>